<dbReference type="RefSeq" id="WP_011278641.1">
    <property type="nucleotide sequence ID" value="NZ_BHWZ01000004.1"/>
</dbReference>
<evidence type="ECO:0000313" key="4">
    <source>
        <dbReference type="Proteomes" id="UP000065473"/>
    </source>
</evidence>
<dbReference type="GeneID" id="14552330"/>
<dbReference type="AlphaFoldDB" id="A0A0U3H568"/>
<organism evidence="1 4">
    <name type="scientific">Sulfolobus acidocaldarius</name>
    <dbReference type="NCBI Taxonomy" id="2285"/>
    <lineage>
        <taxon>Archaea</taxon>
        <taxon>Thermoproteota</taxon>
        <taxon>Thermoprotei</taxon>
        <taxon>Sulfolobales</taxon>
        <taxon>Sulfolobaceae</taxon>
        <taxon>Sulfolobus</taxon>
    </lineage>
</organism>
<gene>
    <name evidence="1" type="ORF">ATY89_08950</name>
    <name evidence="2" type="ORF">ATZ20_00365</name>
</gene>
<dbReference type="EMBL" id="CP013694">
    <property type="protein sequence ID" value="ALU30047.1"/>
    <property type="molecule type" value="Genomic_DNA"/>
</dbReference>
<protein>
    <submittedName>
        <fullName evidence="1">Uncharacterized protein</fullName>
    </submittedName>
</protein>
<dbReference type="OMA" id="FPYTIMK"/>
<reference evidence="3 4" key="1">
    <citation type="submission" date="2015-12" db="EMBL/GenBank/DDBJ databases">
        <title>A stable core within a dynamic pangenome in Sulfolobus acidocaldarius.</title>
        <authorList>
            <person name="Anderson R."/>
            <person name="Kouris A."/>
            <person name="Seward C."/>
            <person name="Campbell K."/>
            <person name="Whitaker R."/>
        </authorList>
    </citation>
    <scope>NUCLEOTIDE SEQUENCE [LARGE SCALE GENOMIC DNA]</scope>
    <source>
        <strain evidence="1 4">GG12-C01-09</strain>
        <strain evidence="2 3">NG05B_CO5_07</strain>
    </source>
</reference>
<evidence type="ECO:0000313" key="1">
    <source>
        <dbReference type="EMBL" id="ALU30047.1"/>
    </source>
</evidence>
<evidence type="ECO:0000313" key="2">
    <source>
        <dbReference type="EMBL" id="ALU30738.1"/>
    </source>
</evidence>
<name>A0A0U3H568_9CREN</name>
<accession>A0A0U3H568</accession>
<dbReference type="OrthoDB" id="34397at2157"/>
<evidence type="ECO:0000313" key="3">
    <source>
        <dbReference type="Proteomes" id="UP000060043"/>
    </source>
</evidence>
<dbReference type="Proteomes" id="UP000065473">
    <property type="component" value="Chromosome"/>
</dbReference>
<dbReference type="EMBL" id="CP013695">
    <property type="protein sequence ID" value="ALU30738.1"/>
    <property type="molecule type" value="Genomic_DNA"/>
</dbReference>
<dbReference type="Proteomes" id="UP000060043">
    <property type="component" value="Chromosome"/>
</dbReference>
<sequence length="191" mass="22485">MLAYIFWHEKGEEFEEDEYNKALLEFHTYYNREVRIEGYLGSMVVKVYKVPWSNNDAYEDWYFIESSKSLDLLNDSITSNKETKEIHDKIARMARNGKGGLYKLINGDPLSPSFPHAVWISKPVGVSYDVFYTEIKDIQGNLWRKQLAMAPMSEFCIFSKKEIRVDEKFSPIVQKRNLLYISDELKKKINT</sequence>
<proteinExistence type="predicted"/>